<evidence type="ECO:0000256" key="1">
    <source>
        <dbReference type="SAM" id="MobiDB-lite"/>
    </source>
</evidence>
<keyword evidence="4" id="KW-1185">Reference proteome</keyword>
<sequence length="243" mass="25238">MRTGTIVAVGFLVVLASVAGVGLILGTGSGDQGQSGAAAPTATDGQAASTEPGPEATPIAPETATPAPTQPTATPSPEDDQSDSARVNRSQLVTAIETELNADRSFNNKFSTDSTTAARLASMAQAHSQDMADQQFLSHNVGNGNSEARYKRNDLYGQCEFQKDNYIVDASNNQLEVIGRVSVGAYANGGAGTLEERLADALVSDWKTTPRYDERISYENADAVGVGVAVSSDGDLYATADLC</sequence>
<gene>
    <name evidence="3" type="ORF">NDI86_02470</name>
</gene>
<organism evidence="3 4">
    <name type="scientific">Haloarcula onubensis</name>
    <dbReference type="NCBI Taxonomy" id="2950539"/>
    <lineage>
        <taxon>Archaea</taxon>
        <taxon>Methanobacteriati</taxon>
        <taxon>Methanobacteriota</taxon>
        <taxon>Stenosarchaea group</taxon>
        <taxon>Halobacteria</taxon>
        <taxon>Halobacteriales</taxon>
        <taxon>Haloarculaceae</taxon>
        <taxon>Haloarcula</taxon>
    </lineage>
</organism>
<dbReference type="EMBL" id="JAMQOS010000001">
    <property type="protein sequence ID" value="MDS0280969.1"/>
    <property type="molecule type" value="Genomic_DNA"/>
</dbReference>
<dbReference type="RefSeq" id="WP_310898809.1">
    <property type="nucleotide sequence ID" value="NZ_JAMQOS010000001.1"/>
</dbReference>
<accession>A0ABU2FKL5</accession>
<comment type="caution">
    <text evidence="3">The sequence shown here is derived from an EMBL/GenBank/DDBJ whole genome shotgun (WGS) entry which is preliminary data.</text>
</comment>
<evidence type="ECO:0000313" key="4">
    <source>
        <dbReference type="Proteomes" id="UP001268864"/>
    </source>
</evidence>
<dbReference type="InterPro" id="IPR035940">
    <property type="entry name" value="CAP_sf"/>
</dbReference>
<evidence type="ECO:0000313" key="3">
    <source>
        <dbReference type="EMBL" id="MDS0280969.1"/>
    </source>
</evidence>
<evidence type="ECO:0000259" key="2">
    <source>
        <dbReference type="Pfam" id="PF00188"/>
    </source>
</evidence>
<proteinExistence type="predicted"/>
<protein>
    <submittedName>
        <fullName evidence="3">CAP domain-containing protein</fullName>
    </submittedName>
</protein>
<feature type="region of interest" description="Disordered" evidence="1">
    <location>
        <begin position="30"/>
        <end position="87"/>
    </location>
</feature>
<name>A0ABU2FKL5_9EURY</name>
<dbReference type="Proteomes" id="UP001268864">
    <property type="component" value="Unassembled WGS sequence"/>
</dbReference>
<dbReference type="InterPro" id="IPR014044">
    <property type="entry name" value="CAP_dom"/>
</dbReference>
<reference evidence="3 4" key="1">
    <citation type="submission" date="2022-06" db="EMBL/GenBank/DDBJ databases">
        <title>Halomicroarcula sp. a new haloarchaeum isolate from saline soil.</title>
        <authorList>
            <person name="Strakova D."/>
            <person name="Galisteo C."/>
            <person name="Sanchez-Porro C."/>
            <person name="Ventosa A."/>
        </authorList>
    </citation>
    <scope>NUCLEOTIDE SEQUENCE [LARGE SCALE GENOMIC DNA]</scope>
    <source>
        <strain evidence="3 4">S3CR25-11</strain>
    </source>
</reference>
<dbReference type="Pfam" id="PF00188">
    <property type="entry name" value="CAP"/>
    <property type="match status" value="1"/>
</dbReference>
<dbReference type="Gene3D" id="3.40.33.10">
    <property type="entry name" value="CAP"/>
    <property type="match status" value="1"/>
</dbReference>
<feature type="compositionally biased region" description="Low complexity" evidence="1">
    <location>
        <begin position="34"/>
        <end position="76"/>
    </location>
</feature>
<feature type="domain" description="SCP" evidence="2">
    <location>
        <begin position="118"/>
        <end position="237"/>
    </location>
</feature>